<accession>A0ACC3A4F8</accession>
<evidence type="ECO:0000313" key="1">
    <source>
        <dbReference type="EMBL" id="KAJ9655223.1"/>
    </source>
</evidence>
<organism evidence="1 2">
    <name type="scientific">Neophaeococcomyces mojaviensis</name>
    <dbReference type="NCBI Taxonomy" id="3383035"/>
    <lineage>
        <taxon>Eukaryota</taxon>
        <taxon>Fungi</taxon>
        <taxon>Dikarya</taxon>
        <taxon>Ascomycota</taxon>
        <taxon>Pezizomycotina</taxon>
        <taxon>Eurotiomycetes</taxon>
        <taxon>Chaetothyriomycetidae</taxon>
        <taxon>Chaetothyriales</taxon>
        <taxon>Chaetothyriales incertae sedis</taxon>
        <taxon>Neophaeococcomyces</taxon>
    </lineage>
</organism>
<protein>
    <submittedName>
        <fullName evidence="1">Uncharacterized protein</fullName>
    </submittedName>
</protein>
<proteinExistence type="predicted"/>
<sequence>MSPRSSLDFPDLTMIPTEDFDEANHQNYLAWKAHHAERRRQSTTLFNLFQCRSIERMSMHAQFKDESVRESEALKNIVERRISNACDCSVCEMNMAGLRESKTRTSSDSPTRSRISSIQSSDSVSSMNSEKSAASPTDERSGRLSLITSPPPRHRHHIRGGGFVAGPERSP</sequence>
<dbReference type="EMBL" id="JAPDRQ010000101">
    <property type="protein sequence ID" value="KAJ9655223.1"/>
    <property type="molecule type" value="Genomic_DNA"/>
</dbReference>
<keyword evidence="2" id="KW-1185">Reference proteome</keyword>
<gene>
    <name evidence="1" type="ORF">H2198_005839</name>
</gene>
<evidence type="ECO:0000313" key="2">
    <source>
        <dbReference type="Proteomes" id="UP001172386"/>
    </source>
</evidence>
<reference evidence="1" key="1">
    <citation type="submission" date="2022-10" db="EMBL/GenBank/DDBJ databases">
        <title>Culturing micro-colonial fungi from biological soil crusts in the Mojave desert and describing Neophaeococcomyces mojavensis, and introducing the new genera and species Taxawa tesnikishii.</title>
        <authorList>
            <person name="Kurbessoian T."/>
            <person name="Stajich J.E."/>
        </authorList>
    </citation>
    <scope>NUCLEOTIDE SEQUENCE</scope>
    <source>
        <strain evidence="1">JES_112</strain>
    </source>
</reference>
<comment type="caution">
    <text evidence="1">The sequence shown here is derived from an EMBL/GenBank/DDBJ whole genome shotgun (WGS) entry which is preliminary data.</text>
</comment>
<name>A0ACC3A4F8_9EURO</name>
<dbReference type="Proteomes" id="UP001172386">
    <property type="component" value="Unassembled WGS sequence"/>
</dbReference>